<dbReference type="AlphaFoldDB" id="B8IMQ2"/>
<dbReference type="Proteomes" id="UP000008207">
    <property type="component" value="Chromosome"/>
</dbReference>
<dbReference type="EMBL" id="CP001349">
    <property type="protein sequence ID" value="ACL60245.1"/>
    <property type="molecule type" value="Genomic_DNA"/>
</dbReference>
<dbReference type="HOGENOM" id="CLU_1018828_0_0_5"/>
<proteinExistence type="predicted"/>
<dbReference type="KEGG" id="mno:Mnod_5400"/>
<dbReference type="eggNOG" id="ENOG5033ZIE">
    <property type="taxonomic scope" value="Bacteria"/>
</dbReference>
<reference evidence="1 2" key="1">
    <citation type="submission" date="2009-01" db="EMBL/GenBank/DDBJ databases">
        <title>Complete sequence of chromosome of Methylobacterium nodulans ORS 2060.</title>
        <authorList>
            <consortium name="US DOE Joint Genome Institute"/>
            <person name="Lucas S."/>
            <person name="Copeland A."/>
            <person name="Lapidus A."/>
            <person name="Glavina del Rio T."/>
            <person name="Dalin E."/>
            <person name="Tice H."/>
            <person name="Bruce D."/>
            <person name="Goodwin L."/>
            <person name="Pitluck S."/>
            <person name="Sims D."/>
            <person name="Brettin T."/>
            <person name="Detter J.C."/>
            <person name="Han C."/>
            <person name="Larimer F."/>
            <person name="Land M."/>
            <person name="Hauser L."/>
            <person name="Kyrpides N."/>
            <person name="Ivanova N."/>
            <person name="Marx C.J."/>
            <person name="Richardson P."/>
        </authorList>
    </citation>
    <scope>NUCLEOTIDE SEQUENCE [LARGE SCALE GENOMIC DNA]</scope>
    <source>
        <strain evidence="2">LMG 21967 / CNCM I-2342 / ORS 2060</strain>
    </source>
</reference>
<sequence>MAKVLEPSLRLQKQIESFLPRVPKFVADFQFAAERAIKISAPHIEAISKLTSNCKKLEAAGFLPHYTIPFDEVEKDQDVSDLGSFLEQFYRDNWSSIRDTVLKRVDGYDVDDEAKATFREAIQAHEQGLYRCVCRVLFPEIERISRVEIHAGSLQTITSQKELQKLAGELDTSQTEPRGMYALEFYGKLTEHLYEYVSTPAAATKAEQNSVSNRHATVHGVVSYSSLKNSLNALFMADYILQVVTVTKRQAKEDAEAKGDS</sequence>
<evidence type="ECO:0000313" key="2">
    <source>
        <dbReference type="Proteomes" id="UP000008207"/>
    </source>
</evidence>
<protein>
    <submittedName>
        <fullName evidence="1">Uncharacterized protein</fullName>
    </submittedName>
</protein>
<keyword evidence="2" id="KW-1185">Reference proteome</keyword>
<organism evidence="1 2">
    <name type="scientific">Methylobacterium nodulans (strain LMG 21967 / CNCM I-2342 / ORS 2060)</name>
    <dbReference type="NCBI Taxonomy" id="460265"/>
    <lineage>
        <taxon>Bacteria</taxon>
        <taxon>Pseudomonadati</taxon>
        <taxon>Pseudomonadota</taxon>
        <taxon>Alphaproteobacteria</taxon>
        <taxon>Hyphomicrobiales</taxon>
        <taxon>Methylobacteriaceae</taxon>
        <taxon>Methylobacterium</taxon>
    </lineage>
</organism>
<name>B8IMQ2_METNO</name>
<gene>
    <name evidence="1" type="ordered locus">Mnod_5400</name>
</gene>
<accession>B8IMQ2</accession>
<evidence type="ECO:0000313" key="1">
    <source>
        <dbReference type="EMBL" id="ACL60245.1"/>
    </source>
</evidence>